<reference evidence="11" key="2">
    <citation type="journal article" date="2021" name="Appl. Environ. Microbiol.">
        <title>Adaptability of a Caproate-Producing Bacterium Contributes to Its Dominance in an Anaerobic Fermentation System.</title>
        <authorList>
            <person name="Wang H."/>
            <person name="Gu Y."/>
            <person name="Zhou W."/>
            <person name="Zhao D."/>
            <person name="Qiao Z."/>
            <person name="Zheng J."/>
            <person name="Gao J."/>
            <person name="Chen X."/>
            <person name="Ren C."/>
            <person name="Xu Y."/>
        </authorList>
    </citation>
    <scope>NUCLEOTIDE SEQUENCE</scope>
    <source>
        <strain evidence="11">JNU-WLY1368</strain>
    </source>
</reference>
<evidence type="ECO:0000256" key="4">
    <source>
        <dbReference type="ARBA" id="ARBA00022475"/>
    </source>
</evidence>
<keyword evidence="7" id="KW-0472">Membrane</keyword>
<dbReference type="NCBIfam" id="TIGR01727">
    <property type="entry name" value="oligo_HPY"/>
    <property type="match status" value="1"/>
</dbReference>
<dbReference type="PANTHER" id="PTHR43297">
    <property type="entry name" value="OLIGOPEPTIDE TRANSPORT ATP-BINDING PROTEIN APPD"/>
    <property type="match status" value="1"/>
</dbReference>
<dbReference type="InterPro" id="IPR003593">
    <property type="entry name" value="AAA+_ATPase"/>
</dbReference>
<dbReference type="KEGG" id="clf:GJQ69_07785"/>
<keyword evidence="5" id="KW-0547">Nucleotide-binding</keyword>
<dbReference type="InterPro" id="IPR003439">
    <property type="entry name" value="ABC_transporter-like_ATP-bd"/>
</dbReference>
<dbReference type="InterPro" id="IPR017871">
    <property type="entry name" value="ABC_transporter-like_CS"/>
</dbReference>
<evidence type="ECO:0000313" key="13">
    <source>
        <dbReference type="Proteomes" id="UP000509623"/>
    </source>
</evidence>
<dbReference type="Proteomes" id="UP000509623">
    <property type="component" value="Chromosome"/>
</dbReference>
<dbReference type="EMBL" id="CP046161">
    <property type="protein sequence ID" value="QKO30597.1"/>
    <property type="molecule type" value="Genomic_DNA"/>
</dbReference>
<evidence type="ECO:0000256" key="6">
    <source>
        <dbReference type="ARBA" id="ARBA00022840"/>
    </source>
</evidence>
<name>A0A859DR65_9FIRM</name>
<dbReference type="PANTHER" id="PTHR43297:SF2">
    <property type="entry name" value="DIPEPTIDE TRANSPORT ATP-BINDING PROTEIN DPPD"/>
    <property type="match status" value="1"/>
</dbReference>
<feature type="domain" description="ABC transporter" evidence="9">
    <location>
        <begin position="5"/>
        <end position="256"/>
    </location>
</feature>
<evidence type="ECO:0000313" key="11">
    <source>
        <dbReference type="EMBL" id="QKO30597.1"/>
    </source>
</evidence>
<dbReference type="InterPro" id="IPR027417">
    <property type="entry name" value="P-loop_NTPase"/>
</dbReference>
<organism evidence="10 12">
    <name type="scientific">Caproicibacterium lactatifermentans</name>
    <dbReference type="NCBI Taxonomy" id="2666138"/>
    <lineage>
        <taxon>Bacteria</taxon>
        <taxon>Bacillati</taxon>
        <taxon>Bacillota</taxon>
        <taxon>Clostridia</taxon>
        <taxon>Eubacteriales</taxon>
        <taxon>Oscillospiraceae</taxon>
        <taxon>Caproicibacterium</taxon>
    </lineage>
</organism>
<reference evidence="12 13" key="1">
    <citation type="submission" date="2019-11" db="EMBL/GenBank/DDBJ databases">
        <authorList>
            <person name="Ren C."/>
            <person name="Wang H."/>
            <person name="Xu Y."/>
        </authorList>
    </citation>
    <scope>NUCLEOTIDE SEQUENCE [LARGE SCALE GENOMIC DNA]</scope>
    <source>
        <strain evidence="13">JNU-WLY1368</strain>
        <strain evidence="10 12">LBM 19010</strain>
    </source>
</reference>
<dbReference type="GO" id="GO:0016887">
    <property type="term" value="F:ATP hydrolysis activity"/>
    <property type="evidence" value="ECO:0007669"/>
    <property type="project" value="InterPro"/>
</dbReference>
<evidence type="ECO:0000256" key="1">
    <source>
        <dbReference type="ARBA" id="ARBA00004202"/>
    </source>
</evidence>
<gene>
    <name evidence="10" type="ORF">GJQ69_07785</name>
    <name evidence="11" type="ORF">GKP14_06015</name>
</gene>
<evidence type="ECO:0000313" key="10">
    <source>
        <dbReference type="EMBL" id="QKN24388.1"/>
    </source>
</evidence>
<keyword evidence="13" id="KW-1185">Reference proteome</keyword>
<evidence type="ECO:0000256" key="3">
    <source>
        <dbReference type="ARBA" id="ARBA00022448"/>
    </source>
</evidence>
<dbReference type="SMART" id="SM00382">
    <property type="entry name" value="AAA"/>
    <property type="match status" value="1"/>
</dbReference>
<feature type="region of interest" description="Disordered" evidence="8">
    <location>
        <begin position="327"/>
        <end position="348"/>
    </location>
</feature>
<dbReference type="Gene3D" id="3.40.50.300">
    <property type="entry name" value="P-loop containing nucleotide triphosphate hydrolases"/>
    <property type="match status" value="1"/>
</dbReference>
<evidence type="ECO:0000259" key="9">
    <source>
        <dbReference type="PROSITE" id="PS50893"/>
    </source>
</evidence>
<evidence type="ECO:0000256" key="2">
    <source>
        <dbReference type="ARBA" id="ARBA00005417"/>
    </source>
</evidence>
<protein>
    <submittedName>
        <fullName evidence="10">ATP-binding cassette domain-containing protein</fullName>
    </submittedName>
</protein>
<comment type="subcellular location">
    <subcellularLocation>
        <location evidence="1">Cell membrane</location>
        <topology evidence="1">Peripheral membrane protein</topology>
    </subcellularLocation>
</comment>
<dbReference type="Proteomes" id="UP000501316">
    <property type="component" value="Chromosome"/>
</dbReference>
<keyword evidence="4" id="KW-1003">Cell membrane</keyword>
<dbReference type="GO" id="GO:0005886">
    <property type="term" value="C:plasma membrane"/>
    <property type="evidence" value="ECO:0007669"/>
    <property type="project" value="UniProtKB-SubCell"/>
</dbReference>
<keyword evidence="3" id="KW-0813">Transport</keyword>
<dbReference type="RefSeq" id="WP_086035285.1">
    <property type="nucleotide sequence ID" value="NZ_CP046051.1"/>
</dbReference>
<evidence type="ECO:0000256" key="7">
    <source>
        <dbReference type="ARBA" id="ARBA00023136"/>
    </source>
</evidence>
<dbReference type="InterPro" id="IPR013563">
    <property type="entry name" value="Oligopep_ABC_C"/>
</dbReference>
<evidence type="ECO:0000256" key="5">
    <source>
        <dbReference type="ARBA" id="ARBA00022741"/>
    </source>
</evidence>
<dbReference type="FunFam" id="3.40.50.300:FF:000016">
    <property type="entry name" value="Oligopeptide ABC transporter ATP-binding component"/>
    <property type="match status" value="1"/>
</dbReference>
<evidence type="ECO:0000313" key="12">
    <source>
        <dbReference type="Proteomes" id="UP000501316"/>
    </source>
</evidence>
<dbReference type="AlphaFoldDB" id="A0A859DR65"/>
<dbReference type="EMBL" id="CP046051">
    <property type="protein sequence ID" value="QKN24388.1"/>
    <property type="molecule type" value="Genomic_DNA"/>
</dbReference>
<keyword evidence="6 10" id="KW-0067">ATP-binding</keyword>
<dbReference type="PROSITE" id="PS00211">
    <property type="entry name" value="ABC_TRANSPORTER_1"/>
    <property type="match status" value="1"/>
</dbReference>
<comment type="similarity">
    <text evidence="2">Belongs to the ABC transporter superfamily.</text>
</comment>
<sequence>MEQILDVKNLHVSFDTYAGEVHAVRGVTLHVNAGEILAIVGESGCGKSVTAQTIMKLNPMPPARIKEGSISLCGKDIVAASEKEMQNIRGALVSMIFQDPMTCMNPTMRVGKQLTETLRKHKHLSKAECKEEAIKLLKMVQIPNAEERAMQYPHEFSGGMRQRAMIAMALSCNPKLLIADEPTTALDVTIQAQIMQLMGKIREELGTAIILITHDLGVVANLADRVSVMYAGKIVENGSSKDIFYNHKHPYTSALLRSLPTVDTDRSKALVSIPGTPPDLFAPPKGCAFASRCKYCMHICREQQPPEFTVGENHTASCWRLHPDFPGDKAEPSAAPAADTAAKKGADK</sequence>
<dbReference type="GO" id="GO:0015833">
    <property type="term" value="P:peptide transport"/>
    <property type="evidence" value="ECO:0007669"/>
    <property type="project" value="InterPro"/>
</dbReference>
<dbReference type="GO" id="GO:0005524">
    <property type="term" value="F:ATP binding"/>
    <property type="evidence" value="ECO:0007669"/>
    <property type="project" value="UniProtKB-KW"/>
</dbReference>
<reference evidence="11" key="3">
    <citation type="journal article" date="2022" name="Int. J. Syst. Evol. Microbiol.">
        <title>Caproicibacterium lactatifermentans sp. nov., isolated from pit clay used for the production of Chinese strong aroma-type liquor.</title>
        <authorList>
            <person name="Wang H."/>
            <person name="Gu Y."/>
            <person name="Zhao D."/>
            <person name="Qiao Z."/>
            <person name="Zheng J."/>
            <person name="Gao J."/>
            <person name="Ren C."/>
            <person name="Xu Y."/>
        </authorList>
    </citation>
    <scope>NUCLEOTIDE SEQUENCE</scope>
    <source>
        <strain evidence="11">JNU-WLY1368</strain>
    </source>
</reference>
<dbReference type="Pfam" id="PF00005">
    <property type="entry name" value="ABC_tran"/>
    <property type="match status" value="1"/>
</dbReference>
<dbReference type="Pfam" id="PF08352">
    <property type="entry name" value="oligo_HPY"/>
    <property type="match status" value="1"/>
</dbReference>
<proteinExistence type="inferred from homology"/>
<accession>A0A859DR65</accession>
<dbReference type="PROSITE" id="PS50893">
    <property type="entry name" value="ABC_TRANSPORTER_2"/>
    <property type="match status" value="1"/>
</dbReference>
<evidence type="ECO:0000256" key="8">
    <source>
        <dbReference type="SAM" id="MobiDB-lite"/>
    </source>
</evidence>
<dbReference type="InterPro" id="IPR050388">
    <property type="entry name" value="ABC_Ni/Peptide_Import"/>
</dbReference>
<dbReference type="SUPFAM" id="SSF52540">
    <property type="entry name" value="P-loop containing nucleoside triphosphate hydrolases"/>
    <property type="match status" value="1"/>
</dbReference>
<dbReference type="CDD" id="cd03257">
    <property type="entry name" value="ABC_NikE_OppD_transporters"/>
    <property type="match status" value="1"/>
</dbReference>